<protein>
    <submittedName>
        <fullName evidence="1">Uncharacterized protein</fullName>
    </submittedName>
</protein>
<organism evidence="1 2">
    <name type="scientific">Diphasiastrum complanatum</name>
    <name type="common">Issler's clubmoss</name>
    <name type="synonym">Lycopodium complanatum</name>
    <dbReference type="NCBI Taxonomy" id="34168"/>
    <lineage>
        <taxon>Eukaryota</taxon>
        <taxon>Viridiplantae</taxon>
        <taxon>Streptophyta</taxon>
        <taxon>Embryophyta</taxon>
        <taxon>Tracheophyta</taxon>
        <taxon>Lycopodiopsida</taxon>
        <taxon>Lycopodiales</taxon>
        <taxon>Lycopodiaceae</taxon>
        <taxon>Lycopodioideae</taxon>
        <taxon>Diphasiastrum</taxon>
    </lineage>
</organism>
<sequence>MQFLFSMKMDLCWLLGLLPSCRSCITFHRHDFTAIYFFNIVLLCGTHQSKAYTDNFAEA</sequence>
<gene>
    <name evidence="1" type="ORF">O6H91_18G058500</name>
</gene>
<name>A0ACC2B1V3_DIPCM</name>
<reference evidence="2" key="1">
    <citation type="journal article" date="2024" name="Proc. Natl. Acad. Sci. U.S.A.">
        <title>Extraordinary preservation of gene collinearity over three hundred million years revealed in homosporous lycophytes.</title>
        <authorList>
            <person name="Li C."/>
            <person name="Wickell D."/>
            <person name="Kuo L.Y."/>
            <person name="Chen X."/>
            <person name="Nie B."/>
            <person name="Liao X."/>
            <person name="Peng D."/>
            <person name="Ji J."/>
            <person name="Jenkins J."/>
            <person name="Williams M."/>
            <person name="Shu S."/>
            <person name="Plott C."/>
            <person name="Barry K."/>
            <person name="Rajasekar S."/>
            <person name="Grimwood J."/>
            <person name="Han X."/>
            <person name="Sun S."/>
            <person name="Hou Z."/>
            <person name="He W."/>
            <person name="Dai G."/>
            <person name="Sun C."/>
            <person name="Schmutz J."/>
            <person name="Leebens-Mack J.H."/>
            <person name="Li F.W."/>
            <person name="Wang L."/>
        </authorList>
    </citation>
    <scope>NUCLEOTIDE SEQUENCE [LARGE SCALE GENOMIC DNA]</scope>
    <source>
        <strain evidence="2">cv. PW_Plant_1</strain>
    </source>
</reference>
<keyword evidence="2" id="KW-1185">Reference proteome</keyword>
<dbReference type="EMBL" id="CM055109">
    <property type="protein sequence ID" value="KAJ7523695.1"/>
    <property type="molecule type" value="Genomic_DNA"/>
</dbReference>
<accession>A0ACC2B1V3</accession>
<comment type="caution">
    <text evidence="1">The sequence shown here is derived from an EMBL/GenBank/DDBJ whole genome shotgun (WGS) entry which is preliminary data.</text>
</comment>
<evidence type="ECO:0000313" key="2">
    <source>
        <dbReference type="Proteomes" id="UP001162992"/>
    </source>
</evidence>
<dbReference type="Proteomes" id="UP001162992">
    <property type="component" value="Chromosome 18"/>
</dbReference>
<proteinExistence type="predicted"/>
<evidence type="ECO:0000313" key="1">
    <source>
        <dbReference type="EMBL" id="KAJ7523695.1"/>
    </source>
</evidence>